<evidence type="ECO:0000313" key="2">
    <source>
        <dbReference type="EMBL" id="HIV73913.1"/>
    </source>
</evidence>
<comment type="caution">
    <text evidence="2">The sequence shown here is derived from an EMBL/GenBank/DDBJ whole genome shotgun (WGS) entry which is preliminary data.</text>
</comment>
<dbReference type="PROSITE" id="PS51257">
    <property type="entry name" value="PROKAR_LIPOPROTEIN"/>
    <property type="match status" value="1"/>
</dbReference>
<gene>
    <name evidence="2" type="ORF">H9895_02395</name>
</gene>
<feature type="chain" id="PRO_5039412220" evidence="1">
    <location>
        <begin position="20"/>
        <end position="224"/>
    </location>
</feature>
<dbReference type="InterPro" id="IPR027304">
    <property type="entry name" value="Trigger_fact/SurA_dom_sf"/>
</dbReference>
<evidence type="ECO:0000256" key="1">
    <source>
        <dbReference type="SAM" id="SignalP"/>
    </source>
</evidence>
<reference evidence="2" key="2">
    <citation type="submission" date="2021-04" db="EMBL/GenBank/DDBJ databases">
        <authorList>
            <person name="Gilroy R."/>
        </authorList>
    </citation>
    <scope>NUCLEOTIDE SEQUENCE</scope>
    <source>
        <strain evidence="2">CHK169-2315</strain>
    </source>
</reference>
<organism evidence="2 3">
    <name type="scientific">Candidatus Pseudogracilibacillus intestinigallinarum</name>
    <dbReference type="NCBI Taxonomy" id="2838742"/>
    <lineage>
        <taxon>Bacteria</taxon>
        <taxon>Bacillati</taxon>
        <taxon>Bacillota</taxon>
        <taxon>Bacilli</taxon>
        <taxon>Bacillales</taxon>
        <taxon>Bacillaceae</taxon>
        <taxon>Pseudogracilibacillus</taxon>
    </lineage>
</organism>
<dbReference type="PANTHER" id="PTHR47245:SF2">
    <property type="entry name" value="PEPTIDYL-PROLYL CIS-TRANS ISOMERASE HP_0175-RELATED"/>
    <property type="match status" value="1"/>
</dbReference>
<dbReference type="Pfam" id="PF13624">
    <property type="entry name" value="SurA_N_3"/>
    <property type="match status" value="1"/>
</dbReference>
<name>A0A9D1PM58_9BACI</name>
<keyword evidence="1" id="KW-0732">Signal</keyword>
<dbReference type="Gene3D" id="1.10.4030.10">
    <property type="entry name" value="Porin chaperone SurA, peptide-binding domain"/>
    <property type="match status" value="1"/>
</dbReference>
<sequence length="224" mass="25688">MKKGLIVFLSAILVFILAACGGDKKENAEETTQFEVPEEERVGEDEVVAVVNGEEVKGAVYNLVYTQLALHAHQMQKETENDELKEAALTSVIDRQIVLQEAKKEDIEVTDKEAEEHLKKLKDESGDELETLLQQYQISESEFKDQLIFELTLNDYMVKTVDVDVTEDEIKEYYEKAKEGTEDIPPYEEIKLQLEKQLLNDKTLETFQSHIDSIKEKSDIETKI</sequence>
<evidence type="ECO:0000313" key="3">
    <source>
        <dbReference type="Proteomes" id="UP000823937"/>
    </source>
</evidence>
<reference evidence="2" key="1">
    <citation type="journal article" date="2021" name="PeerJ">
        <title>Extensive microbial diversity within the chicken gut microbiome revealed by metagenomics and culture.</title>
        <authorList>
            <person name="Gilroy R."/>
            <person name="Ravi A."/>
            <person name="Getino M."/>
            <person name="Pursley I."/>
            <person name="Horton D.L."/>
            <person name="Alikhan N.F."/>
            <person name="Baker D."/>
            <person name="Gharbi K."/>
            <person name="Hall N."/>
            <person name="Watson M."/>
            <person name="Adriaenssens E.M."/>
            <person name="Foster-Nyarko E."/>
            <person name="Jarju S."/>
            <person name="Secka A."/>
            <person name="Antonio M."/>
            <person name="Oren A."/>
            <person name="Chaudhuri R.R."/>
            <person name="La Ragione R."/>
            <person name="Hildebrand F."/>
            <person name="Pallen M.J."/>
        </authorList>
    </citation>
    <scope>NUCLEOTIDE SEQUENCE</scope>
    <source>
        <strain evidence="2">CHK169-2315</strain>
    </source>
</reference>
<protein>
    <submittedName>
        <fullName evidence="2">SurA N-terminal domain-containing protein</fullName>
    </submittedName>
</protein>
<proteinExistence type="predicted"/>
<dbReference type="PANTHER" id="PTHR47245">
    <property type="entry name" value="PEPTIDYLPROLYL ISOMERASE"/>
    <property type="match status" value="1"/>
</dbReference>
<dbReference type="SUPFAM" id="SSF109998">
    <property type="entry name" value="Triger factor/SurA peptide-binding domain-like"/>
    <property type="match status" value="1"/>
</dbReference>
<dbReference type="EMBL" id="DXHX01000032">
    <property type="protein sequence ID" value="HIV73913.1"/>
    <property type="molecule type" value="Genomic_DNA"/>
</dbReference>
<accession>A0A9D1PM58</accession>
<dbReference type="Proteomes" id="UP000823937">
    <property type="component" value="Unassembled WGS sequence"/>
</dbReference>
<dbReference type="AlphaFoldDB" id="A0A9D1PM58"/>
<feature type="signal peptide" evidence="1">
    <location>
        <begin position="1"/>
        <end position="19"/>
    </location>
</feature>
<dbReference type="InterPro" id="IPR050245">
    <property type="entry name" value="PrsA_foldase"/>
</dbReference>